<evidence type="ECO:0000256" key="1">
    <source>
        <dbReference type="SAM" id="MobiDB-lite"/>
    </source>
</evidence>
<feature type="region of interest" description="Disordered" evidence="1">
    <location>
        <begin position="57"/>
        <end position="87"/>
    </location>
</feature>
<dbReference type="AlphaFoldDB" id="G3H6P1"/>
<evidence type="ECO:0000313" key="3">
    <source>
        <dbReference type="Proteomes" id="UP000001075"/>
    </source>
</evidence>
<organism evidence="2 3">
    <name type="scientific">Cricetulus griseus</name>
    <name type="common">Chinese hamster</name>
    <name type="synonym">Cricetulus barabensis griseus</name>
    <dbReference type="NCBI Taxonomy" id="10029"/>
    <lineage>
        <taxon>Eukaryota</taxon>
        <taxon>Metazoa</taxon>
        <taxon>Chordata</taxon>
        <taxon>Craniata</taxon>
        <taxon>Vertebrata</taxon>
        <taxon>Euteleostomi</taxon>
        <taxon>Mammalia</taxon>
        <taxon>Eutheria</taxon>
        <taxon>Euarchontoglires</taxon>
        <taxon>Glires</taxon>
        <taxon>Rodentia</taxon>
        <taxon>Myomorpha</taxon>
        <taxon>Muroidea</taxon>
        <taxon>Cricetidae</taxon>
        <taxon>Cricetinae</taxon>
        <taxon>Cricetulus</taxon>
    </lineage>
</organism>
<reference evidence="3" key="1">
    <citation type="journal article" date="2011" name="Nat. Biotechnol.">
        <title>The genomic sequence of the Chinese hamster ovary (CHO)-K1 cell line.</title>
        <authorList>
            <person name="Xu X."/>
            <person name="Nagarajan H."/>
            <person name="Lewis N.E."/>
            <person name="Pan S."/>
            <person name="Cai Z."/>
            <person name="Liu X."/>
            <person name="Chen W."/>
            <person name="Xie M."/>
            <person name="Wang W."/>
            <person name="Hammond S."/>
            <person name="Andersen M.R."/>
            <person name="Neff N."/>
            <person name="Passarelli B."/>
            <person name="Koh W."/>
            <person name="Fan H.C."/>
            <person name="Wang J."/>
            <person name="Gui Y."/>
            <person name="Lee K.H."/>
            <person name="Betenbaugh M.J."/>
            <person name="Quake S.R."/>
            <person name="Famili I."/>
            <person name="Palsson B.O."/>
            <person name="Wang J."/>
        </authorList>
    </citation>
    <scope>NUCLEOTIDE SEQUENCE [LARGE SCALE GENOMIC DNA]</scope>
    <source>
        <strain evidence="3">CHO K1 cell line</strain>
    </source>
</reference>
<name>G3H6P1_CRIGR</name>
<dbReference type="Proteomes" id="UP000001075">
    <property type="component" value="Unassembled WGS sequence"/>
</dbReference>
<sequence length="87" mass="9383">MEQRVISVYSSTSQSTIKGSQGRNLEAGADAEAVEDAAYRIPPHSFLSLISYSIQDHQPRDGTTHNGQSPSKLIINLENAPTDLLTG</sequence>
<protein>
    <submittedName>
        <fullName evidence="2">Uncharacterized protein</fullName>
    </submittedName>
</protein>
<feature type="region of interest" description="Disordered" evidence="1">
    <location>
        <begin position="1"/>
        <end position="24"/>
    </location>
</feature>
<gene>
    <name evidence="2" type="ORF">I79_006008</name>
</gene>
<dbReference type="InParanoid" id="G3H6P1"/>
<evidence type="ECO:0000313" key="2">
    <source>
        <dbReference type="EMBL" id="EGV99603.1"/>
    </source>
</evidence>
<proteinExistence type="predicted"/>
<dbReference type="EMBL" id="JH000178">
    <property type="protein sequence ID" value="EGV99603.1"/>
    <property type="molecule type" value="Genomic_DNA"/>
</dbReference>
<feature type="compositionally biased region" description="Polar residues" evidence="1">
    <location>
        <begin position="8"/>
        <end position="23"/>
    </location>
</feature>
<accession>G3H6P1</accession>